<comment type="caution">
    <text evidence="1">The sequence shown here is derived from an EMBL/GenBank/DDBJ whole genome shotgun (WGS) entry which is preliminary data.</text>
</comment>
<dbReference type="OrthoDB" id="1259151at2759"/>
<dbReference type="EMBL" id="JAGGNH010000007">
    <property type="protein sequence ID" value="KAJ0967854.1"/>
    <property type="molecule type" value="Genomic_DNA"/>
</dbReference>
<proteinExistence type="predicted"/>
<reference evidence="1" key="2">
    <citation type="journal article" date="2022" name="Hortic Res">
        <title>The genome of Dioscorea zingiberensis sheds light on the biosynthesis, origin and evolution of the medicinally important diosgenin saponins.</title>
        <authorList>
            <person name="Li Y."/>
            <person name="Tan C."/>
            <person name="Li Z."/>
            <person name="Guo J."/>
            <person name="Li S."/>
            <person name="Chen X."/>
            <person name="Wang C."/>
            <person name="Dai X."/>
            <person name="Yang H."/>
            <person name="Song W."/>
            <person name="Hou L."/>
            <person name="Xu J."/>
            <person name="Tong Z."/>
            <person name="Xu A."/>
            <person name="Yuan X."/>
            <person name="Wang W."/>
            <person name="Yang Q."/>
            <person name="Chen L."/>
            <person name="Sun Z."/>
            <person name="Wang K."/>
            <person name="Pan B."/>
            <person name="Chen J."/>
            <person name="Bao Y."/>
            <person name="Liu F."/>
            <person name="Qi X."/>
            <person name="Gang D.R."/>
            <person name="Wen J."/>
            <person name="Li J."/>
        </authorList>
    </citation>
    <scope>NUCLEOTIDE SEQUENCE</scope>
    <source>
        <strain evidence="1">Dzin_1.0</strain>
    </source>
</reference>
<organism evidence="1 2">
    <name type="scientific">Dioscorea zingiberensis</name>
    <dbReference type="NCBI Taxonomy" id="325984"/>
    <lineage>
        <taxon>Eukaryota</taxon>
        <taxon>Viridiplantae</taxon>
        <taxon>Streptophyta</taxon>
        <taxon>Embryophyta</taxon>
        <taxon>Tracheophyta</taxon>
        <taxon>Spermatophyta</taxon>
        <taxon>Magnoliopsida</taxon>
        <taxon>Liliopsida</taxon>
        <taxon>Dioscoreales</taxon>
        <taxon>Dioscoreaceae</taxon>
        <taxon>Dioscorea</taxon>
    </lineage>
</organism>
<dbReference type="Proteomes" id="UP001085076">
    <property type="component" value="Miscellaneous, Linkage group lg07"/>
</dbReference>
<sequence length="70" mass="7946">MTLNPQLFAIEMPIPFVNEMLILARDGFQIDKILGHVDPSDSTLIFLQQTTPESQLRCRTCHSQPAENAY</sequence>
<dbReference type="AlphaFoldDB" id="A0A9D5C7J4"/>
<name>A0A9D5C7J4_9LILI</name>
<accession>A0A9D5C7J4</accession>
<evidence type="ECO:0000313" key="1">
    <source>
        <dbReference type="EMBL" id="KAJ0967854.1"/>
    </source>
</evidence>
<reference evidence="1" key="1">
    <citation type="submission" date="2021-03" db="EMBL/GenBank/DDBJ databases">
        <authorList>
            <person name="Li Z."/>
            <person name="Yang C."/>
        </authorList>
    </citation>
    <scope>NUCLEOTIDE SEQUENCE</scope>
    <source>
        <strain evidence="1">Dzin_1.0</strain>
        <tissue evidence="1">Leaf</tissue>
    </source>
</reference>
<protein>
    <submittedName>
        <fullName evidence="1">Uncharacterized protein</fullName>
    </submittedName>
</protein>
<gene>
    <name evidence="1" type="ORF">J5N97_024771</name>
</gene>
<evidence type="ECO:0000313" key="2">
    <source>
        <dbReference type="Proteomes" id="UP001085076"/>
    </source>
</evidence>
<keyword evidence="2" id="KW-1185">Reference proteome</keyword>